<dbReference type="OrthoDB" id="5338512at2759"/>
<keyword evidence="2" id="KW-0472">Membrane</keyword>
<organism evidence="4 5">
    <name type="scientific">Verruconis gallopava</name>
    <dbReference type="NCBI Taxonomy" id="253628"/>
    <lineage>
        <taxon>Eukaryota</taxon>
        <taxon>Fungi</taxon>
        <taxon>Dikarya</taxon>
        <taxon>Ascomycota</taxon>
        <taxon>Pezizomycotina</taxon>
        <taxon>Dothideomycetes</taxon>
        <taxon>Pleosporomycetidae</taxon>
        <taxon>Venturiales</taxon>
        <taxon>Sympoventuriaceae</taxon>
        <taxon>Verruconis</taxon>
    </lineage>
</organism>
<dbReference type="Proteomes" id="UP000053259">
    <property type="component" value="Unassembled WGS sequence"/>
</dbReference>
<dbReference type="InParanoid" id="A0A0D1YDQ2"/>
<sequence>MNMWKNNRLYTFLLFACLRSVFSNNLELRDNSACEGNPQYSQCGKSYPSSWCCKNSTTCLPVNSTTTTVVLCCPDNSDCASIRPIPCNISNSSLSPVHILGEPPQLLTCGDSCCPPGYNCTSDICTIEPSLGLIPTSLPHPTVRKTFGGGIGVGIGITLATVAIACLVWALVQKRDKELPNLKSMISWPKQIPEGGKGEDEKTSLVEKPKPFKRRAKDTAGQPYEDLVPRSSEIFPPPFIRENSRKHSTPPPETVAEHGLRNKELLPYPEKLTGQFQGDSKVHRPPDSDHPAYQGTNKTASSGYGGAKYGSEYGQRRES</sequence>
<name>A0A0D1YDQ2_9PEZI</name>
<evidence type="ECO:0000313" key="4">
    <source>
        <dbReference type="EMBL" id="KIV98866.1"/>
    </source>
</evidence>
<dbReference type="HOGENOM" id="CLU_872097_0_0_1"/>
<dbReference type="AlphaFoldDB" id="A0A0D1YDQ2"/>
<feature type="signal peptide" evidence="3">
    <location>
        <begin position="1"/>
        <end position="23"/>
    </location>
</feature>
<evidence type="ECO:0000313" key="5">
    <source>
        <dbReference type="Proteomes" id="UP000053259"/>
    </source>
</evidence>
<feature type="compositionally biased region" description="Basic and acidic residues" evidence="1">
    <location>
        <begin position="255"/>
        <end position="264"/>
    </location>
</feature>
<dbReference type="VEuPathDB" id="FungiDB:PV09_09392"/>
<protein>
    <submittedName>
        <fullName evidence="4">Uncharacterized protein</fullName>
    </submittedName>
</protein>
<keyword evidence="2" id="KW-1133">Transmembrane helix</keyword>
<keyword evidence="2" id="KW-0812">Transmembrane</keyword>
<dbReference type="RefSeq" id="XP_016208736.1">
    <property type="nucleotide sequence ID" value="XM_016363448.1"/>
</dbReference>
<proteinExistence type="predicted"/>
<evidence type="ECO:0000256" key="3">
    <source>
        <dbReference type="SAM" id="SignalP"/>
    </source>
</evidence>
<dbReference type="GeneID" id="27317365"/>
<gene>
    <name evidence="4" type="ORF">PV09_09392</name>
</gene>
<dbReference type="EMBL" id="KN847593">
    <property type="protein sequence ID" value="KIV98866.1"/>
    <property type="molecule type" value="Genomic_DNA"/>
</dbReference>
<keyword evidence="3" id="KW-0732">Signal</keyword>
<accession>A0A0D1YDQ2</accession>
<reference evidence="4 5" key="1">
    <citation type="submission" date="2015-01" db="EMBL/GenBank/DDBJ databases">
        <title>The Genome Sequence of Ochroconis gallopava CBS43764.</title>
        <authorList>
            <consortium name="The Broad Institute Genomics Platform"/>
            <person name="Cuomo C."/>
            <person name="de Hoog S."/>
            <person name="Gorbushina A."/>
            <person name="Stielow B."/>
            <person name="Teixiera M."/>
            <person name="Abouelleil A."/>
            <person name="Chapman S.B."/>
            <person name="Priest M."/>
            <person name="Young S.K."/>
            <person name="Wortman J."/>
            <person name="Nusbaum C."/>
            <person name="Birren B."/>
        </authorList>
    </citation>
    <scope>NUCLEOTIDE SEQUENCE [LARGE SCALE GENOMIC DNA]</scope>
    <source>
        <strain evidence="4 5">CBS 43764</strain>
    </source>
</reference>
<feature type="compositionally biased region" description="Basic and acidic residues" evidence="1">
    <location>
        <begin position="280"/>
        <end position="290"/>
    </location>
</feature>
<feature type="transmembrane region" description="Helical" evidence="2">
    <location>
        <begin position="147"/>
        <end position="172"/>
    </location>
</feature>
<keyword evidence="5" id="KW-1185">Reference proteome</keyword>
<evidence type="ECO:0000256" key="1">
    <source>
        <dbReference type="SAM" id="MobiDB-lite"/>
    </source>
</evidence>
<feature type="chain" id="PRO_5002237006" evidence="3">
    <location>
        <begin position="24"/>
        <end position="319"/>
    </location>
</feature>
<feature type="compositionally biased region" description="Basic and acidic residues" evidence="1">
    <location>
        <begin position="196"/>
        <end position="210"/>
    </location>
</feature>
<evidence type="ECO:0000256" key="2">
    <source>
        <dbReference type="SAM" id="Phobius"/>
    </source>
</evidence>
<feature type="region of interest" description="Disordered" evidence="1">
    <location>
        <begin position="189"/>
        <end position="319"/>
    </location>
</feature>